<dbReference type="InterPro" id="IPR008701">
    <property type="entry name" value="NPP1"/>
</dbReference>
<dbReference type="Pfam" id="PF05630">
    <property type="entry name" value="NPP1"/>
    <property type="match status" value="1"/>
</dbReference>
<feature type="chain" id="PRO_5001815520" description="Necrosis inducing protein (NPP1)" evidence="2">
    <location>
        <begin position="25"/>
        <end position="278"/>
    </location>
</feature>
<dbReference type="AlphaFoldDB" id="A0A086TCC4"/>
<feature type="signal peptide" evidence="2">
    <location>
        <begin position="1"/>
        <end position="24"/>
    </location>
</feature>
<name>A0A086TCC4_HAPC1</name>
<evidence type="ECO:0000313" key="4">
    <source>
        <dbReference type="Proteomes" id="UP000029964"/>
    </source>
</evidence>
<keyword evidence="4" id="KW-1185">Reference proteome</keyword>
<evidence type="ECO:0000256" key="2">
    <source>
        <dbReference type="SAM" id="SignalP"/>
    </source>
</evidence>
<evidence type="ECO:0000313" key="3">
    <source>
        <dbReference type="EMBL" id="KFH47006.1"/>
    </source>
</evidence>
<dbReference type="PANTHER" id="PTHR33657">
    <property type="entry name" value="DOMAIN PROTEIN, PUTATIVE (AFU_ORTHOLOGUE AFUA_5G00600)-RELATED"/>
    <property type="match status" value="1"/>
</dbReference>
<dbReference type="OrthoDB" id="89086at2759"/>
<gene>
    <name evidence="3" type="ORF">ACRE_021160</name>
</gene>
<dbReference type="Proteomes" id="UP000029964">
    <property type="component" value="Unassembled WGS sequence"/>
</dbReference>
<comment type="caution">
    <text evidence="3">The sequence shown here is derived from an EMBL/GenBank/DDBJ whole genome shotgun (WGS) entry which is preliminary data.</text>
</comment>
<dbReference type="PIRSF" id="PIRSF029958">
    <property type="entry name" value="Necrosis-inducing_protein"/>
    <property type="match status" value="1"/>
</dbReference>
<accession>A0A086TCC4</accession>
<evidence type="ECO:0000256" key="1">
    <source>
        <dbReference type="SAM" id="MobiDB-lite"/>
    </source>
</evidence>
<dbReference type="EMBL" id="JPKY01000013">
    <property type="protein sequence ID" value="KFH47006.1"/>
    <property type="molecule type" value="Genomic_DNA"/>
</dbReference>
<protein>
    <recommendedName>
        <fullName evidence="5">Necrosis inducing protein (NPP1)</fullName>
    </recommendedName>
</protein>
<dbReference type="HOGENOM" id="CLU_062263_0_1_1"/>
<sequence length="278" mass="30028">MSPRFNAKSVAALAAAAALPLSLAGPVSVRPADLFKRDPPPALPSCATEGDLKWQPVLDFDTDGCYNTPAIGPDGTLAEGLDNCYTGAESGCRDQSDLDGNNVYARSRCNNGWCAHMYGYYFEKDVALEHVCGVGAGHRHDWEHVVVWVQDDQIRYIAASAHGDYDCRPVEDVRMEGDHPKIVYHKGGAGTHSLRFANEDDDGIENHLGVWFQGALVSYNGFPEGLRDKMIGNDWGSAAIDFSDDRFADALESAKGGREDIGLDTGSDDDSSPGQPEC</sequence>
<dbReference type="PANTHER" id="PTHR33657:SF6">
    <property type="entry name" value="SECRETED PROTEIN"/>
    <property type="match status" value="1"/>
</dbReference>
<keyword evidence="2" id="KW-0732">Signal</keyword>
<reference evidence="4" key="1">
    <citation type="journal article" date="2014" name="Genome Announc.">
        <title>Genome sequence and annotation of Acremonium chrysogenum, producer of the beta-lactam antibiotic cephalosporin C.</title>
        <authorList>
            <person name="Terfehr D."/>
            <person name="Dahlmann T.A."/>
            <person name="Specht T."/>
            <person name="Zadra I."/>
            <person name="Kuernsteiner H."/>
            <person name="Kueck U."/>
        </authorList>
    </citation>
    <scope>NUCLEOTIDE SEQUENCE [LARGE SCALE GENOMIC DNA]</scope>
    <source>
        <strain evidence="4">ATCC 11550 / CBS 779.69 / DSM 880 / IAM 14645 / JCM 23072 / IMI 49137</strain>
    </source>
</reference>
<feature type="region of interest" description="Disordered" evidence="1">
    <location>
        <begin position="253"/>
        <end position="278"/>
    </location>
</feature>
<dbReference type="STRING" id="857340.A0A086TCC4"/>
<proteinExistence type="predicted"/>
<evidence type="ECO:0008006" key="5">
    <source>
        <dbReference type="Google" id="ProtNLM"/>
    </source>
</evidence>
<organism evidence="3 4">
    <name type="scientific">Hapsidospora chrysogenum (strain ATCC 11550 / CBS 779.69 / DSM 880 / IAM 14645 / JCM 23072 / IMI 49137)</name>
    <name type="common">Acremonium chrysogenum</name>
    <dbReference type="NCBI Taxonomy" id="857340"/>
    <lineage>
        <taxon>Eukaryota</taxon>
        <taxon>Fungi</taxon>
        <taxon>Dikarya</taxon>
        <taxon>Ascomycota</taxon>
        <taxon>Pezizomycotina</taxon>
        <taxon>Sordariomycetes</taxon>
        <taxon>Hypocreomycetidae</taxon>
        <taxon>Hypocreales</taxon>
        <taxon>Bionectriaceae</taxon>
        <taxon>Hapsidospora</taxon>
    </lineage>
</organism>